<evidence type="ECO:0000256" key="4">
    <source>
        <dbReference type="SAM" id="Phobius"/>
    </source>
</evidence>
<dbReference type="PROSITE" id="PS00194">
    <property type="entry name" value="THIOREDOXIN_1"/>
    <property type="match status" value="1"/>
</dbReference>
<keyword evidence="4" id="KW-1133">Transmembrane helix</keyword>
<dbReference type="Pfam" id="PF01790">
    <property type="entry name" value="LGT"/>
    <property type="match status" value="1"/>
</dbReference>
<dbReference type="SUPFAM" id="SSF52833">
    <property type="entry name" value="Thioredoxin-like"/>
    <property type="match status" value="1"/>
</dbReference>
<dbReference type="InterPro" id="IPR017937">
    <property type="entry name" value="Thioredoxin_CS"/>
</dbReference>
<keyword evidence="4" id="KW-0472">Membrane</keyword>
<name>A0ABQ2ED32_9GAMM</name>
<organism evidence="6 7">
    <name type="scientific">Luteimonas terricola</name>
    <dbReference type="NCBI Taxonomy" id="645597"/>
    <lineage>
        <taxon>Bacteria</taxon>
        <taxon>Pseudomonadati</taxon>
        <taxon>Pseudomonadota</taxon>
        <taxon>Gammaproteobacteria</taxon>
        <taxon>Lysobacterales</taxon>
        <taxon>Lysobacteraceae</taxon>
        <taxon>Luteimonas</taxon>
    </lineage>
</organism>
<dbReference type="CDD" id="cd02966">
    <property type="entry name" value="TlpA_like_family"/>
    <property type="match status" value="1"/>
</dbReference>
<feature type="transmembrane region" description="Helical" evidence="4">
    <location>
        <begin position="107"/>
        <end position="128"/>
    </location>
</feature>
<dbReference type="InterPro" id="IPR050553">
    <property type="entry name" value="Thioredoxin_ResA/DsbE_sf"/>
</dbReference>
<feature type="transmembrane region" description="Helical" evidence="4">
    <location>
        <begin position="79"/>
        <end position="95"/>
    </location>
</feature>
<protein>
    <submittedName>
        <fullName evidence="6">Thiol:disulfide interchange protein</fullName>
    </submittedName>
</protein>
<dbReference type="Pfam" id="PF08534">
    <property type="entry name" value="Redoxin"/>
    <property type="match status" value="1"/>
</dbReference>
<keyword evidence="3" id="KW-0676">Redox-active center</keyword>
<feature type="transmembrane region" description="Helical" evidence="4">
    <location>
        <begin position="6"/>
        <end position="26"/>
    </location>
</feature>
<reference evidence="7" key="1">
    <citation type="journal article" date="2019" name="Int. J. Syst. Evol. Microbiol.">
        <title>The Global Catalogue of Microorganisms (GCM) 10K type strain sequencing project: providing services to taxonomists for standard genome sequencing and annotation.</title>
        <authorList>
            <consortium name="The Broad Institute Genomics Platform"/>
            <consortium name="The Broad Institute Genome Sequencing Center for Infectious Disease"/>
            <person name="Wu L."/>
            <person name="Ma J."/>
        </authorList>
    </citation>
    <scope>NUCLEOTIDE SEQUENCE [LARGE SCALE GENOMIC DNA]</scope>
    <source>
        <strain evidence="7">CGMCC 1.8985</strain>
    </source>
</reference>
<dbReference type="InterPro" id="IPR036249">
    <property type="entry name" value="Thioredoxin-like_sf"/>
</dbReference>
<dbReference type="PANTHER" id="PTHR42852">
    <property type="entry name" value="THIOL:DISULFIDE INTERCHANGE PROTEIN DSBE"/>
    <property type="match status" value="1"/>
</dbReference>
<evidence type="ECO:0000256" key="1">
    <source>
        <dbReference type="ARBA" id="ARBA00004196"/>
    </source>
</evidence>
<comment type="subcellular location">
    <subcellularLocation>
        <location evidence="1">Cell envelope</location>
    </subcellularLocation>
</comment>
<evidence type="ECO:0000313" key="6">
    <source>
        <dbReference type="EMBL" id="GGK05869.1"/>
    </source>
</evidence>
<keyword evidence="7" id="KW-1185">Reference proteome</keyword>
<feature type="domain" description="Thioredoxin" evidence="5">
    <location>
        <begin position="124"/>
        <end position="267"/>
    </location>
</feature>
<gene>
    <name evidence="6" type="ORF">GCM10011394_13800</name>
</gene>
<evidence type="ECO:0000259" key="5">
    <source>
        <dbReference type="PROSITE" id="PS51352"/>
    </source>
</evidence>
<dbReference type="Gene3D" id="3.40.30.10">
    <property type="entry name" value="Glutaredoxin"/>
    <property type="match status" value="1"/>
</dbReference>
<comment type="caution">
    <text evidence="6">The sequence shown here is derived from an EMBL/GenBank/DDBJ whole genome shotgun (WGS) entry which is preliminary data.</text>
</comment>
<accession>A0ABQ2ED32</accession>
<evidence type="ECO:0000313" key="7">
    <source>
        <dbReference type="Proteomes" id="UP000599009"/>
    </source>
</evidence>
<feature type="transmembrane region" description="Helical" evidence="4">
    <location>
        <begin position="38"/>
        <end position="59"/>
    </location>
</feature>
<dbReference type="InterPro" id="IPR013740">
    <property type="entry name" value="Redoxin"/>
</dbReference>
<dbReference type="InterPro" id="IPR013766">
    <property type="entry name" value="Thioredoxin_domain"/>
</dbReference>
<keyword evidence="2" id="KW-0201">Cytochrome c-type biogenesis</keyword>
<dbReference type="Proteomes" id="UP000599009">
    <property type="component" value="Unassembled WGS sequence"/>
</dbReference>
<dbReference type="PANTHER" id="PTHR42852:SF18">
    <property type="entry name" value="CHROMOSOME UNDETERMINED SCAFFOLD_47, WHOLE GENOME SHOTGUN SEQUENCE"/>
    <property type="match status" value="1"/>
</dbReference>
<sequence length="282" mass="30117">MVSIGPFPIQLAVLLLALAIAVAVGWKTGRAPDPPVKVTPVLIDMLFVGLVAARIGFVLQWLPEYLADPWSIIRLGDGGFSLWAGTFAGLAFGAWQARRAKPLRRPLAMAAGAGLGSWALLAGALVLMQASALKLPTTDLAMLDRDTPVSLAAMSGQPMVVNLWATWCPPCRREMPVLAAAQERRPDVTFAFVNQGESEGDIRAYLDGDSLRLRNVLLDPFSATSQEAGARGLPATLFFDADGRLVDTHMGELSEATLTHALQRFGPAPTPQPVPDPSKETD</sequence>
<dbReference type="InterPro" id="IPR001640">
    <property type="entry name" value="Lgt"/>
</dbReference>
<dbReference type="PROSITE" id="PS51352">
    <property type="entry name" value="THIOREDOXIN_2"/>
    <property type="match status" value="1"/>
</dbReference>
<evidence type="ECO:0000256" key="2">
    <source>
        <dbReference type="ARBA" id="ARBA00022748"/>
    </source>
</evidence>
<dbReference type="EMBL" id="BMME01000001">
    <property type="protein sequence ID" value="GGK05869.1"/>
    <property type="molecule type" value="Genomic_DNA"/>
</dbReference>
<keyword evidence="4" id="KW-0812">Transmembrane</keyword>
<proteinExistence type="predicted"/>
<evidence type="ECO:0000256" key="3">
    <source>
        <dbReference type="ARBA" id="ARBA00023284"/>
    </source>
</evidence>